<keyword evidence="4" id="KW-0963">Cytoplasm</keyword>
<gene>
    <name evidence="13" type="primary">LOC106470802</name>
</gene>
<evidence type="ECO:0000256" key="4">
    <source>
        <dbReference type="ARBA" id="ARBA00022490"/>
    </source>
</evidence>
<evidence type="ECO:0000256" key="6">
    <source>
        <dbReference type="ARBA" id="ARBA00022786"/>
    </source>
</evidence>
<keyword evidence="7" id="KW-0007">Acetylation</keyword>
<dbReference type="SUPFAM" id="SSF140106">
    <property type="entry name" value="Calcyclin-binding protein-like"/>
    <property type="match status" value="1"/>
</dbReference>
<feature type="domain" description="SGS" evidence="10">
    <location>
        <begin position="144"/>
        <end position="220"/>
    </location>
</feature>
<dbReference type="InterPro" id="IPR007052">
    <property type="entry name" value="CS_dom"/>
</dbReference>
<proteinExistence type="predicted"/>
<dbReference type="PANTHER" id="PTHR13164">
    <property type="entry name" value="CALICYLIN BINDING PROTEIN"/>
    <property type="match status" value="1"/>
</dbReference>
<dbReference type="InterPro" id="IPR008978">
    <property type="entry name" value="HSP20-like_chaperone"/>
</dbReference>
<keyword evidence="8" id="KW-0539">Nucleus</keyword>
<keyword evidence="5" id="KW-0597">Phosphoprotein</keyword>
<dbReference type="PANTHER" id="PTHR13164:SF3">
    <property type="entry name" value="CALCYCLIN-BINDING PROTEIN"/>
    <property type="match status" value="1"/>
</dbReference>
<protein>
    <recommendedName>
        <fullName evidence="3">Calcyclin-binding protein</fullName>
    </recommendedName>
</protein>
<dbReference type="Pfam" id="PF09032">
    <property type="entry name" value="Siah-Interact_N"/>
    <property type="match status" value="1"/>
</dbReference>
<keyword evidence="12" id="KW-1185">Reference proteome</keyword>
<sequence length="220" mass="25442">MSKVEEFQADLEELKKLESVAVRKRVKEALSIEIRKIETFLKDLHGTSSTGTEVKANATRPQYCTVKIQNYAWDQSDKFVKLYVTLPNVQSLPSEQVKTNFLEKSVELQVVGLENKIQVLTIKNLTYPIKPQESYHKVKNDTVTVFLKKDSTKHWPYVTEIEKKVKDSRTPKYDEDTSDPGKSLMNLMKQMYDDGDDEMKRTIAKAWTEAREKQSGEMDL</sequence>
<dbReference type="GeneID" id="106470802"/>
<dbReference type="PROSITE" id="PS51203">
    <property type="entry name" value="CS"/>
    <property type="match status" value="1"/>
</dbReference>
<comment type="subcellular location">
    <subcellularLocation>
        <location evidence="2">Cytoplasm</location>
    </subcellularLocation>
    <subcellularLocation>
        <location evidence="1">Nucleus</location>
    </subcellularLocation>
</comment>
<evidence type="ECO:0000256" key="8">
    <source>
        <dbReference type="ARBA" id="ARBA00023242"/>
    </source>
</evidence>
<dbReference type="InterPro" id="IPR037893">
    <property type="entry name" value="CS_CacyBP"/>
</dbReference>
<evidence type="ECO:0000313" key="12">
    <source>
        <dbReference type="Proteomes" id="UP000694941"/>
    </source>
</evidence>
<accession>A0ABM1BQQ5</accession>
<evidence type="ECO:0000256" key="3">
    <source>
        <dbReference type="ARBA" id="ARBA00015702"/>
    </source>
</evidence>
<evidence type="ECO:0000256" key="7">
    <source>
        <dbReference type="ARBA" id="ARBA00022990"/>
    </source>
</evidence>
<comment type="function">
    <text evidence="9">May be involved in calcium-dependent ubiquitination and subsequent proteasomal degradation of target proteins. Probably serves as a molecular bridge in ubiquitin E3 complexes. Participates in the ubiquitin-mediated degradation of beta-catenin (CTNNB1).</text>
</comment>
<dbReference type="SUPFAM" id="SSF49764">
    <property type="entry name" value="HSP20-like chaperones"/>
    <property type="match status" value="1"/>
</dbReference>
<dbReference type="Gene3D" id="2.60.40.790">
    <property type="match status" value="1"/>
</dbReference>
<reference evidence="13" key="1">
    <citation type="submission" date="2025-08" db="UniProtKB">
        <authorList>
            <consortium name="RefSeq"/>
        </authorList>
    </citation>
    <scope>IDENTIFICATION</scope>
    <source>
        <tissue evidence="13">Muscle</tissue>
    </source>
</reference>
<organism evidence="12 13">
    <name type="scientific">Limulus polyphemus</name>
    <name type="common">Atlantic horseshoe crab</name>
    <dbReference type="NCBI Taxonomy" id="6850"/>
    <lineage>
        <taxon>Eukaryota</taxon>
        <taxon>Metazoa</taxon>
        <taxon>Ecdysozoa</taxon>
        <taxon>Arthropoda</taxon>
        <taxon>Chelicerata</taxon>
        <taxon>Merostomata</taxon>
        <taxon>Xiphosura</taxon>
        <taxon>Limulidae</taxon>
        <taxon>Limulus</taxon>
    </lineage>
</organism>
<feature type="domain" description="CS" evidence="11">
    <location>
        <begin position="66"/>
        <end position="159"/>
    </location>
</feature>
<evidence type="ECO:0000256" key="2">
    <source>
        <dbReference type="ARBA" id="ARBA00004496"/>
    </source>
</evidence>
<dbReference type="CDD" id="cd06468">
    <property type="entry name" value="p23_CacyBP"/>
    <property type="match status" value="1"/>
</dbReference>
<dbReference type="Gene3D" id="4.10.860.10">
    <property type="entry name" value="UVR domain"/>
    <property type="match status" value="1"/>
</dbReference>
<dbReference type="InterPro" id="IPR052289">
    <property type="entry name" value="Calcyclin-binding_UBL-bridge"/>
</dbReference>
<evidence type="ECO:0000313" key="13">
    <source>
        <dbReference type="RefSeq" id="XP_013786821.1"/>
    </source>
</evidence>
<evidence type="ECO:0000259" key="11">
    <source>
        <dbReference type="PROSITE" id="PS51203"/>
    </source>
</evidence>
<dbReference type="Pfam" id="PF04969">
    <property type="entry name" value="CS"/>
    <property type="match status" value="1"/>
</dbReference>
<dbReference type="RefSeq" id="XP_013786821.1">
    <property type="nucleotide sequence ID" value="XM_013931367.2"/>
</dbReference>
<dbReference type="Proteomes" id="UP000694941">
    <property type="component" value="Unplaced"/>
</dbReference>
<dbReference type="InterPro" id="IPR007699">
    <property type="entry name" value="SGS_dom"/>
</dbReference>
<keyword evidence="6" id="KW-0833">Ubl conjugation pathway</keyword>
<evidence type="ECO:0000256" key="1">
    <source>
        <dbReference type="ARBA" id="ARBA00004123"/>
    </source>
</evidence>
<dbReference type="InterPro" id="IPR015120">
    <property type="entry name" value="Siah-Interact_N"/>
</dbReference>
<name>A0ABM1BQQ5_LIMPO</name>
<dbReference type="InterPro" id="IPR037201">
    <property type="entry name" value="CacyBP_N"/>
</dbReference>
<evidence type="ECO:0000259" key="10">
    <source>
        <dbReference type="PROSITE" id="PS51048"/>
    </source>
</evidence>
<evidence type="ECO:0000256" key="5">
    <source>
        <dbReference type="ARBA" id="ARBA00022553"/>
    </source>
</evidence>
<evidence type="ECO:0000256" key="9">
    <source>
        <dbReference type="ARBA" id="ARBA00025145"/>
    </source>
</evidence>
<dbReference type="PROSITE" id="PS51048">
    <property type="entry name" value="SGS"/>
    <property type="match status" value="1"/>
</dbReference>